<evidence type="ECO:0000313" key="11">
    <source>
        <dbReference type="EMBL" id="RZT90733.1"/>
    </source>
</evidence>
<dbReference type="Pfam" id="PF13432">
    <property type="entry name" value="TPR_16"/>
    <property type="match status" value="1"/>
</dbReference>
<feature type="domain" description="Peptidase M48" evidence="10">
    <location>
        <begin position="81"/>
        <end position="268"/>
    </location>
</feature>
<keyword evidence="6" id="KW-0378">Hydrolase</keyword>
<evidence type="ECO:0000259" key="10">
    <source>
        <dbReference type="Pfam" id="PF01435"/>
    </source>
</evidence>
<keyword evidence="12" id="KW-1185">Reference proteome</keyword>
<reference evidence="11 12" key="1">
    <citation type="submission" date="2019-02" db="EMBL/GenBank/DDBJ databases">
        <title>Genomic Encyclopedia of Type Strains, Phase IV (KMG-IV): sequencing the most valuable type-strain genomes for metagenomic binning, comparative biology and taxonomic classification.</title>
        <authorList>
            <person name="Goeker M."/>
        </authorList>
    </citation>
    <scope>NUCLEOTIDE SEQUENCE [LARGE SCALE GENOMIC DNA]</scope>
    <source>
        <strain evidence="11 12">DSM 21223</strain>
    </source>
</reference>
<name>A0ABY0IT24_9RHOO</name>
<sequence length="495" mass="54402">MNFAPRTQPSRPRRVRRGALATMLVAALLSAMPPVLADGLPDLGDSSQSDIPPQLEKKVGESILNEIRLRDPQYLDDPEIAAYVDQLGQRLAAASPDPGFGFTFFVMKDPTINAFATFGGYVGVNTGLITSAQSESELAGVLAHEISHVTQHHLARGIAKEKQNSIVAMAAMALALLAASKNPDAASAAIVGSQAAMVQSQLGFSRDFEREADRIGFQTLEKAGFDVRGMGDFFQRLQQASRLYENNAPSYMRTHPLTVERIADMQNRAQKTPYKQVPDSLDFHLVRGKLRAQLGTPREAVADLEHLLKERKFANEAGIRFGLAHAQLRAKNYAAVEQEIQNLRRLKVASPMLDNLAAESRSAQGDVAGAIAIYKSALRNAPFAKSLMYGYSEALLADKRPAEALAYLDGQLQLYTGDYKLWSLKAKTASALGRRLQQHQALAEAYALQGQLLPAIDQLQMAQRSGDGNFYEQSVVDARLRELRTRQEEEARQKR</sequence>
<comment type="cofactor">
    <cofactor evidence="1">
        <name>Zn(2+)</name>
        <dbReference type="ChEBI" id="CHEBI:29105"/>
    </cofactor>
</comment>
<evidence type="ECO:0000256" key="2">
    <source>
        <dbReference type="ARBA" id="ARBA00022670"/>
    </source>
</evidence>
<dbReference type="GO" id="GO:0008233">
    <property type="term" value="F:peptidase activity"/>
    <property type="evidence" value="ECO:0007669"/>
    <property type="project" value="UniProtKB-KW"/>
</dbReference>
<evidence type="ECO:0000256" key="5">
    <source>
        <dbReference type="ARBA" id="ARBA00022764"/>
    </source>
</evidence>
<keyword evidence="4 9" id="KW-0732">Signal</keyword>
<dbReference type="SUPFAM" id="SSF48452">
    <property type="entry name" value="TPR-like"/>
    <property type="match status" value="1"/>
</dbReference>
<dbReference type="PANTHER" id="PTHR22726:SF1">
    <property type="entry name" value="METALLOENDOPEPTIDASE OMA1, MITOCHONDRIAL"/>
    <property type="match status" value="1"/>
</dbReference>
<feature type="signal peptide" evidence="9">
    <location>
        <begin position="1"/>
        <end position="37"/>
    </location>
</feature>
<protein>
    <submittedName>
        <fullName evidence="11">Zn-dependent protease</fullName>
    </submittedName>
</protein>
<evidence type="ECO:0000256" key="1">
    <source>
        <dbReference type="ARBA" id="ARBA00001947"/>
    </source>
</evidence>
<keyword evidence="8" id="KW-0482">Metalloprotease</keyword>
<keyword evidence="5" id="KW-0574">Periplasm</keyword>
<dbReference type="InterPro" id="IPR011990">
    <property type="entry name" value="TPR-like_helical_dom_sf"/>
</dbReference>
<evidence type="ECO:0000313" key="12">
    <source>
        <dbReference type="Proteomes" id="UP000292136"/>
    </source>
</evidence>
<dbReference type="RefSeq" id="WP_130459072.1">
    <property type="nucleotide sequence ID" value="NZ_SHKM01000001.1"/>
</dbReference>
<dbReference type="Proteomes" id="UP000292136">
    <property type="component" value="Unassembled WGS sequence"/>
</dbReference>
<evidence type="ECO:0000256" key="7">
    <source>
        <dbReference type="ARBA" id="ARBA00022833"/>
    </source>
</evidence>
<proteinExistence type="inferred from homology"/>
<gene>
    <name evidence="11" type="ORF">EV678_1554</name>
</gene>
<dbReference type="InterPro" id="IPR051156">
    <property type="entry name" value="Mito/Outer_Membr_Metalloprot"/>
</dbReference>
<dbReference type="EMBL" id="SHKM01000001">
    <property type="protein sequence ID" value="RZT90733.1"/>
    <property type="molecule type" value="Genomic_DNA"/>
</dbReference>
<accession>A0ABY0IT24</accession>
<organism evidence="11 12">
    <name type="scientific">Azospira oryzae</name>
    <dbReference type="NCBI Taxonomy" id="146939"/>
    <lineage>
        <taxon>Bacteria</taxon>
        <taxon>Pseudomonadati</taxon>
        <taxon>Pseudomonadota</taxon>
        <taxon>Betaproteobacteria</taxon>
        <taxon>Rhodocyclales</taxon>
        <taxon>Rhodocyclaceae</taxon>
        <taxon>Azospira</taxon>
    </lineage>
</organism>
<keyword evidence="7" id="KW-0862">Zinc</keyword>
<keyword evidence="3" id="KW-0479">Metal-binding</keyword>
<dbReference type="Pfam" id="PF01435">
    <property type="entry name" value="Peptidase_M48"/>
    <property type="match status" value="1"/>
</dbReference>
<dbReference type="GO" id="GO:0006508">
    <property type="term" value="P:proteolysis"/>
    <property type="evidence" value="ECO:0007669"/>
    <property type="project" value="UniProtKB-KW"/>
</dbReference>
<dbReference type="HAMAP" id="MF_00997">
    <property type="entry name" value="Protease_BepA"/>
    <property type="match status" value="1"/>
</dbReference>
<dbReference type="InterPro" id="IPR001915">
    <property type="entry name" value="Peptidase_M48"/>
</dbReference>
<comment type="caution">
    <text evidence="11">The sequence shown here is derived from an EMBL/GenBank/DDBJ whole genome shotgun (WGS) entry which is preliminary data.</text>
</comment>
<evidence type="ECO:0000256" key="3">
    <source>
        <dbReference type="ARBA" id="ARBA00022723"/>
    </source>
</evidence>
<dbReference type="PANTHER" id="PTHR22726">
    <property type="entry name" value="METALLOENDOPEPTIDASE OMA1"/>
    <property type="match status" value="1"/>
</dbReference>
<evidence type="ECO:0000256" key="6">
    <source>
        <dbReference type="ARBA" id="ARBA00022801"/>
    </source>
</evidence>
<dbReference type="InterPro" id="IPR030873">
    <property type="entry name" value="Protease_BepA"/>
</dbReference>
<dbReference type="Gene3D" id="1.25.40.10">
    <property type="entry name" value="Tetratricopeptide repeat domain"/>
    <property type="match status" value="1"/>
</dbReference>
<keyword evidence="2 11" id="KW-0645">Protease</keyword>
<evidence type="ECO:0000256" key="4">
    <source>
        <dbReference type="ARBA" id="ARBA00022729"/>
    </source>
</evidence>
<feature type="chain" id="PRO_5045934857" evidence="9">
    <location>
        <begin position="38"/>
        <end position="495"/>
    </location>
</feature>
<evidence type="ECO:0000256" key="8">
    <source>
        <dbReference type="ARBA" id="ARBA00023049"/>
    </source>
</evidence>
<evidence type="ECO:0000256" key="9">
    <source>
        <dbReference type="SAM" id="SignalP"/>
    </source>
</evidence>
<dbReference type="Gene3D" id="3.30.2010.10">
    <property type="entry name" value="Metalloproteases ('zincins'), catalytic domain"/>
    <property type="match status" value="1"/>
</dbReference>
<dbReference type="CDD" id="cd07333">
    <property type="entry name" value="M48C_bepA_like"/>
    <property type="match status" value="1"/>
</dbReference>